<dbReference type="Gene3D" id="3.40.50.2000">
    <property type="entry name" value="Glycogen Phosphorylase B"/>
    <property type="match status" value="2"/>
</dbReference>
<reference evidence="5 6" key="1">
    <citation type="submission" date="2019-03" db="EMBL/GenBank/DDBJ databases">
        <title>Whole genome sequence of Arthrobacter sp JH1-1.</title>
        <authorList>
            <person name="Trinh H.N."/>
        </authorList>
    </citation>
    <scope>NUCLEOTIDE SEQUENCE [LARGE SCALE GENOMIC DNA]</scope>
    <source>
        <strain evidence="5 6">JH1-1</strain>
    </source>
</reference>
<dbReference type="EMBL" id="SMRU01000014">
    <property type="protein sequence ID" value="TDF94975.1"/>
    <property type="molecule type" value="Genomic_DNA"/>
</dbReference>
<keyword evidence="1" id="KW-0328">Glycosyltransferase</keyword>
<evidence type="ECO:0000313" key="6">
    <source>
        <dbReference type="Proteomes" id="UP000295511"/>
    </source>
</evidence>
<evidence type="ECO:0000259" key="3">
    <source>
        <dbReference type="Pfam" id="PF00534"/>
    </source>
</evidence>
<comment type="caution">
    <text evidence="5">The sequence shown here is derived from an EMBL/GenBank/DDBJ whole genome shotgun (WGS) entry which is preliminary data.</text>
</comment>
<dbReference type="RefSeq" id="WP_133204696.1">
    <property type="nucleotide sequence ID" value="NZ_SMRU01000014.1"/>
</dbReference>
<dbReference type="PANTHER" id="PTHR12526:SF595">
    <property type="entry name" value="BLL5217 PROTEIN"/>
    <property type="match status" value="1"/>
</dbReference>
<dbReference type="SUPFAM" id="SSF53756">
    <property type="entry name" value="UDP-Glycosyltransferase/glycogen phosphorylase"/>
    <property type="match status" value="1"/>
</dbReference>
<evidence type="ECO:0000256" key="1">
    <source>
        <dbReference type="ARBA" id="ARBA00022676"/>
    </source>
</evidence>
<dbReference type="Pfam" id="PF13439">
    <property type="entry name" value="Glyco_transf_4"/>
    <property type="match status" value="1"/>
</dbReference>
<name>A0A4R5KJI6_9MICC</name>
<dbReference type="Pfam" id="PF00534">
    <property type="entry name" value="Glycos_transf_1"/>
    <property type="match status" value="1"/>
</dbReference>
<proteinExistence type="predicted"/>
<gene>
    <name evidence="5" type="ORF">E1809_13230</name>
</gene>
<dbReference type="GO" id="GO:0016757">
    <property type="term" value="F:glycosyltransferase activity"/>
    <property type="evidence" value="ECO:0007669"/>
    <property type="project" value="UniProtKB-KW"/>
</dbReference>
<dbReference type="AlphaFoldDB" id="A0A4R5KJI6"/>
<dbReference type="InterPro" id="IPR001296">
    <property type="entry name" value="Glyco_trans_1"/>
</dbReference>
<dbReference type="PANTHER" id="PTHR12526">
    <property type="entry name" value="GLYCOSYLTRANSFERASE"/>
    <property type="match status" value="1"/>
</dbReference>
<dbReference type="Proteomes" id="UP000295511">
    <property type="component" value="Unassembled WGS sequence"/>
</dbReference>
<protein>
    <submittedName>
        <fullName evidence="5">Glycosyltransferase family 4 protein</fullName>
    </submittedName>
</protein>
<sequence length="342" mass="35853">MRIGLVAPPWIPVPPPAYGGTEAVVDILARGLSAAGHEVLLAAAFGSTCPVAKIPGPAPADGSRIGFGVDELRHAAFAFAAMADMDIIHDHTLAGPLYRHRPGNMPMVATAHLPFSEENHDIYQAMSADTAIVAISHHQAQSSSRIAVRRVIHHGIDTSSIPVGAGDGGYASFLGRMDPGKGLPEAIEAARLAGVPLRIGAKMYSAEEQDYYSDVIAPMLGPGVEYLGELNATEKYSLLGRSVALLNPIQWSEPFGMAMIEALATGTPVVATHRGSAPEIVSEGATGYLGTTPLELADALIAAATLDRGACRDAAETYFSAERMVAEHLALYEELLSGQQPS</sequence>
<evidence type="ECO:0000259" key="4">
    <source>
        <dbReference type="Pfam" id="PF13439"/>
    </source>
</evidence>
<dbReference type="OrthoDB" id="9809227at2"/>
<dbReference type="InterPro" id="IPR028098">
    <property type="entry name" value="Glyco_trans_4-like_N"/>
</dbReference>
<evidence type="ECO:0000256" key="2">
    <source>
        <dbReference type="ARBA" id="ARBA00022679"/>
    </source>
</evidence>
<organism evidence="5 6">
    <name type="scientific">Arthrobacter terricola</name>
    <dbReference type="NCBI Taxonomy" id="2547396"/>
    <lineage>
        <taxon>Bacteria</taxon>
        <taxon>Bacillati</taxon>
        <taxon>Actinomycetota</taxon>
        <taxon>Actinomycetes</taxon>
        <taxon>Micrococcales</taxon>
        <taxon>Micrococcaceae</taxon>
        <taxon>Arthrobacter</taxon>
    </lineage>
</organism>
<keyword evidence="2 5" id="KW-0808">Transferase</keyword>
<evidence type="ECO:0000313" key="5">
    <source>
        <dbReference type="EMBL" id="TDF94975.1"/>
    </source>
</evidence>
<feature type="domain" description="Glycosyl transferase family 1" evidence="3">
    <location>
        <begin position="171"/>
        <end position="301"/>
    </location>
</feature>
<feature type="domain" description="Glycosyltransferase subfamily 4-like N-terminal" evidence="4">
    <location>
        <begin position="18"/>
        <end position="159"/>
    </location>
</feature>
<keyword evidence="6" id="KW-1185">Reference proteome</keyword>
<accession>A0A4R5KJI6</accession>